<evidence type="ECO:0000313" key="2">
    <source>
        <dbReference type="Proteomes" id="UP000572528"/>
    </source>
</evidence>
<comment type="caution">
    <text evidence="1">The sequence shown here is derived from an EMBL/GenBank/DDBJ whole genome shotgun (WGS) entry which is preliminary data.</text>
</comment>
<reference evidence="1 2" key="1">
    <citation type="submission" date="2020-07" db="EMBL/GenBank/DDBJ databases">
        <title>MOT database genomes.</title>
        <authorList>
            <person name="Joseph S."/>
            <person name="Aduse-Opoku J."/>
            <person name="Hashim A."/>
            <person name="Wade W."/>
            <person name="Curtis M."/>
        </authorList>
    </citation>
    <scope>NUCLEOTIDE SEQUENCE [LARGE SCALE GENOMIC DNA]</scope>
    <source>
        <strain evidence="1 2">WMus004</strain>
    </source>
</reference>
<name>A0A853EMV5_9ACTO</name>
<gene>
    <name evidence="1" type="ORF">HZZ05_13460</name>
</gene>
<organism evidence="1 2">
    <name type="scientific">Actinomyces bowdenii</name>
    <dbReference type="NCBI Taxonomy" id="131109"/>
    <lineage>
        <taxon>Bacteria</taxon>
        <taxon>Bacillati</taxon>
        <taxon>Actinomycetota</taxon>
        <taxon>Actinomycetes</taxon>
        <taxon>Actinomycetales</taxon>
        <taxon>Actinomycetaceae</taxon>
        <taxon>Actinomyces</taxon>
    </lineage>
</organism>
<proteinExistence type="predicted"/>
<evidence type="ECO:0000313" key="1">
    <source>
        <dbReference type="EMBL" id="NYS70494.1"/>
    </source>
</evidence>
<dbReference type="EMBL" id="JACBXV010000354">
    <property type="protein sequence ID" value="NYS70494.1"/>
    <property type="molecule type" value="Genomic_DNA"/>
</dbReference>
<sequence length="190" mass="21067">MWGWIQAVRPLHPSLELWRPTMDTRQLAEQAPPITPDLFLERIHTRQQETQDIPGIAVTPAFSGQIGHGNKLSLSLGYPTPDINGLDLYIGDHLSTTLETNPNLADALLATAADHLTPTIASLALDSAPLPAQRPPYKYVQGWKMYFPTTSPHHQRAHQLATQTLPTTNGHILTYGTPHTYPTILSQWTT</sequence>
<dbReference type="AlphaFoldDB" id="A0A853EMV5"/>
<protein>
    <submittedName>
        <fullName evidence="1">Uncharacterized protein</fullName>
    </submittedName>
</protein>
<accession>A0A853EMV5</accession>
<dbReference type="Proteomes" id="UP000572528">
    <property type="component" value="Unassembled WGS sequence"/>
</dbReference>